<evidence type="ECO:0000256" key="2">
    <source>
        <dbReference type="SAM" id="SignalP"/>
    </source>
</evidence>
<evidence type="ECO:0000256" key="1">
    <source>
        <dbReference type="SAM" id="MobiDB-lite"/>
    </source>
</evidence>
<feature type="compositionally biased region" description="Polar residues" evidence="1">
    <location>
        <begin position="109"/>
        <end position="127"/>
    </location>
</feature>
<sequence>MKHLMCLLLPFATMVLTAPIRARREKGLSNLYDTLGTTTEKAIPANTTEYPTPKNEQESEAANSVTERSEAKSTANYGSNGFTDAIKGLDSDVTKYPKAEEKYAAPSGDKTNVGSMDLSSVPVQGSREQSEPHEKQKASGEEGVMVEAQEVEHLSGKPVICLSKDRVTGSVQRRATPGRVHGLNGMLAPGPGRVPLDWDSLEYYHDGRAAPVGIRGDPDYDESREFMSHEMYPIVPPEQSPSTFAVPAKIRATV</sequence>
<organism evidence="3 4">
    <name type="scientific">Champsocephalus esox</name>
    <name type="common">pike icefish</name>
    <dbReference type="NCBI Taxonomy" id="159716"/>
    <lineage>
        <taxon>Eukaryota</taxon>
        <taxon>Metazoa</taxon>
        <taxon>Chordata</taxon>
        <taxon>Craniata</taxon>
        <taxon>Vertebrata</taxon>
        <taxon>Euteleostomi</taxon>
        <taxon>Actinopterygii</taxon>
        <taxon>Neopterygii</taxon>
        <taxon>Teleostei</taxon>
        <taxon>Neoteleostei</taxon>
        <taxon>Acanthomorphata</taxon>
        <taxon>Eupercaria</taxon>
        <taxon>Perciformes</taxon>
        <taxon>Notothenioidei</taxon>
        <taxon>Channichthyidae</taxon>
        <taxon>Champsocephalus</taxon>
    </lineage>
</organism>
<keyword evidence="2" id="KW-0732">Signal</keyword>
<dbReference type="EMBL" id="JAULUE010002055">
    <property type="protein sequence ID" value="KAK5892514.1"/>
    <property type="molecule type" value="Genomic_DNA"/>
</dbReference>
<feature type="compositionally biased region" description="Polar residues" evidence="1">
    <location>
        <begin position="39"/>
        <end position="50"/>
    </location>
</feature>
<feature type="region of interest" description="Disordered" evidence="1">
    <location>
        <begin position="39"/>
        <end position="84"/>
    </location>
</feature>
<comment type="caution">
    <text evidence="3">The sequence shown here is derived from an EMBL/GenBank/DDBJ whole genome shotgun (WGS) entry which is preliminary data.</text>
</comment>
<feature type="region of interest" description="Disordered" evidence="1">
    <location>
        <begin position="102"/>
        <end position="141"/>
    </location>
</feature>
<protein>
    <submittedName>
        <fullName evidence="3">Uncharacterized protein</fullName>
    </submittedName>
</protein>
<keyword evidence="4" id="KW-1185">Reference proteome</keyword>
<feature type="compositionally biased region" description="Basic and acidic residues" evidence="1">
    <location>
        <begin position="128"/>
        <end position="140"/>
    </location>
</feature>
<feature type="signal peptide" evidence="2">
    <location>
        <begin position="1"/>
        <end position="17"/>
    </location>
</feature>
<reference evidence="3 4" key="1">
    <citation type="journal article" date="2023" name="Mol. Biol. Evol.">
        <title>Genomics of Secondarily Temperate Adaptation in the Only Non-Antarctic Icefish.</title>
        <authorList>
            <person name="Rivera-Colon A.G."/>
            <person name="Rayamajhi N."/>
            <person name="Minhas B.F."/>
            <person name="Madrigal G."/>
            <person name="Bilyk K.T."/>
            <person name="Yoon V."/>
            <person name="Hune M."/>
            <person name="Gregory S."/>
            <person name="Cheng C.H.C."/>
            <person name="Catchen J.M."/>
        </authorList>
    </citation>
    <scope>NUCLEOTIDE SEQUENCE [LARGE SCALE GENOMIC DNA]</scope>
    <source>
        <strain evidence="3">JC2023a</strain>
    </source>
</reference>
<dbReference type="AlphaFoldDB" id="A0AAN8BWE5"/>
<gene>
    <name evidence="3" type="ORF">CesoFtcFv8_012884</name>
</gene>
<feature type="chain" id="PRO_5042983872" evidence="2">
    <location>
        <begin position="18"/>
        <end position="254"/>
    </location>
</feature>
<proteinExistence type="predicted"/>
<evidence type="ECO:0000313" key="4">
    <source>
        <dbReference type="Proteomes" id="UP001335648"/>
    </source>
</evidence>
<dbReference type="Proteomes" id="UP001335648">
    <property type="component" value="Unassembled WGS sequence"/>
</dbReference>
<evidence type="ECO:0000313" key="3">
    <source>
        <dbReference type="EMBL" id="KAK5892514.1"/>
    </source>
</evidence>
<accession>A0AAN8BWE5</accession>
<name>A0AAN8BWE5_9TELE</name>
<feature type="compositionally biased region" description="Polar residues" evidence="1">
    <location>
        <begin position="60"/>
        <end position="82"/>
    </location>
</feature>